<dbReference type="PANTHER" id="PTHR22914">
    <property type="entry name" value="CHITIN SYNTHASE"/>
    <property type="match status" value="1"/>
</dbReference>
<evidence type="ECO:0000256" key="4">
    <source>
        <dbReference type="ARBA" id="ARBA00022676"/>
    </source>
</evidence>
<dbReference type="Gene3D" id="3.10.120.10">
    <property type="entry name" value="Cytochrome b5-like heme/steroid binding domain"/>
    <property type="match status" value="1"/>
</dbReference>
<evidence type="ECO:0000259" key="12">
    <source>
        <dbReference type="SMART" id="SM01117"/>
    </source>
</evidence>
<comment type="subcellular location">
    <subcellularLocation>
        <location evidence="1">Cell membrane</location>
        <topology evidence="1">Multi-pass membrane protein</topology>
    </subcellularLocation>
</comment>
<accession>A0A137NY57</accession>
<dbReference type="SMART" id="SM01117">
    <property type="entry name" value="Cyt-b5"/>
    <property type="match status" value="1"/>
</dbReference>
<evidence type="ECO:0000256" key="5">
    <source>
        <dbReference type="ARBA" id="ARBA00022679"/>
    </source>
</evidence>
<feature type="transmembrane region" description="Helical" evidence="11">
    <location>
        <begin position="121"/>
        <end position="143"/>
    </location>
</feature>
<evidence type="ECO:0000256" key="10">
    <source>
        <dbReference type="SAM" id="MobiDB-lite"/>
    </source>
</evidence>
<evidence type="ECO:0000256" key="9">
    <source>
        <dbReference type="ARBA" id="ARBA00023180"/>
    </source>
</evidence>
<keyword evidence="8 11" id="KW-0472">Membrane</keyword>
<evidence type="ECO:0000313" key="13">
    <source>
        <dbReference type="EMBL" id="KXN67642.1"/>
    </source>
</evidence>
<dbReference type="STRING" id="796925.A0A137NY57"/>
<dbReference type="Gene3D" id="3.90.550.10">
    <property type="entry name" value="Spore Coat Polysaccharide Biosynthesis Protein SpsA, Chain A"/>
    <property type="match status" value="1"/>
</dbReference>
<evidence type="ECO:0000256" key="7">
    <source>
        <dbReference type="ARBA" id="ARBA00022989"/>
    </source>
</evidence>
<evidence type="ECO:0000256" key="2">
    <source>
        <dbReference type="ARBA" id="ARBA00012543"/>
    </source>
</evidence>
<feature type="transmembrane region" description="Helical" evidence="11">
    <location>
        <begin position="793"/>
        <end position="819"/>
    </location>
</feature>
<reference evidence="13 14" key="1">
    <citation type="journal article" date="2015" name="Genome Biol. Evol.">
        <title>Phylogenomic analyses indicate that early fungi evolved digesting cell walls of algal ancestors of land plants.</title>
        <authorList>
            <person name="Chang Y."/>
            <person name="Wang S."/>
            <person name="Sekimoto S."/>
            <person name="Aerts A.L."/>
            <person name="Choi C."/>
            <person name="Clum A."/>
            <person name="LaButti K.M."/>
            <person name="Lindquist E.A."/>
            <person name="Yee Ngan C."/>
            <person name="Ohm R.A."/>
            <person name="Salamov A.A."/>
            <person name="Grigoriev I.V."/>
            <person name="Spatafora J.W."/>
            <person name="Berbee M.L."/>
        </authorList>
    </citation>
    <scope>NUCLEOTIDE SEQUENCE [LARGE SCALE GENOMIC DNA]</scope>
    <source>
        <strain evidence="13 14">NRRL 28638</strain>
    </source>
</reference>
<feature type="domain" description="Cytochrome b5 heme-binding" evidence="12">
    <location>
        <begin position="150"/>
        <end position="221"/>
    </location>
</feature>
<evidence type="ECO:0000256" key="8">
    <source>
        <dbReference type="ARBA" id="ARBA00023136"/>
    </source>
</evidence>
<evidence type="ECO:0000256" key="3">
    <source>
        <dbReference type="ARBA" id="ARBA00022475"/>
    </source>
</evidence>
<dbReference type="Pfam" id="PF03142">
    <property type="entry name" value="Chitin_synth_2"/>
    <property type="match status" value="1"/>
</dbReference>
<dbReference type="SUPFAM" id="SSF53448">
    <property type="entry name" value="Nucleotide-diphospho-sugar transferases"/>
    <property type="match status" value="1"/>
</dbReference>
<dbReference type="GO" id="GO:0031505">
    <property type="term" value="P:fungal-type cell wall organization"/>
    <property type="evidence" value="ECO:0007669"/>
    <property type="project" value="TreeGrafter"/>
</dbReference>
<dbReference type="PANTHER" id="PTHR22914:SF13">
    <property type="entry name" value="CHITIN SYNTHASE"/>
    <property type="match status" value="1"/>
</dbReference>
<dbReference type="OrthoDB" id="370884at2759"/>
<keyword evidence="4" id="KW-0328">Glycosyltransferase</keyword>
<proteinExistence type="predicted"/>
<name>A0A137NY57_CONC2</name>
<keyword evidence="3" id="KW-1003">Cell membrane</keyword>
<dbReference type="OMA" id="ICDEMIV"/>
<dbReference type="AlphaFoldDB" id="A0A137NY57"/>
<feature type="transmembrane region" description="Helical" evidence="11">
    <location>
        <begin position="831"/>
        <end position="850"/>
    </location>
</feature>
<feature type="non-terminal residue" evidence="13">
    <location>
        <position position="927"/>
    </location>
</feature>
<keyword evidence="5 13" id="KW-0808">Transferase</keyword>
<evidence type="ECO:0000313" key="14">
    <source>
        <dbReference type="Proteomes" id="UP000070444"/>
    </source>
</evidence>
<dbReference type="GO" id="GO:0030428">
    <property type="term" value="C:cell septum"/>
    <property type="evidence" value="ECO:0007669"/>
    <property type="project" value="TreeGrafter"/>
</dbReference>
<feature type="region of interest" description="Disordered" evidence="10">
    <location>
        <begin position="1"/>
        <end position="41"/>
    </location>
</feature>
<evidence type="ECO:0000256" key="1">
    <source>
        <dbReference type="ARBA" id="ARBA00004651"/>
    </source>
</evidence>
<gene>
    <name evidence="13" type="ORF">CONCODRAFT_42612</name>
</gene>
<feature type="transmembrane region" description="Helical" evidence="11">
    <location>
        <begin position="857"/>
        <end position="880"/>
    </location>
</feature>
<dbReference type="InterPro" id="IPR036400">
    <property type="entry name" value="Cyt_B5-like_heme/steroid_sf"/>
</dbReference>
<dbReference type="InterPro" id="IPR029044">
    <property type="entry name" value="Nucleotide-diphossugar_trans"/>
</dbReference>
<keyword evidence="6 11" id="KW-0812">Transmembrane</keyword>
<keyword evidence="9" id="KW-0325">Glycoprotein</keyword>
<sequence>MSWFGKGQNQEAAESPDSFANEDGEDASKLQVWKNHPRSSKHLSVIETKAKEEKPKGPLIRLDSKCNRLGTQPIKAKQTNVRKWWVRFVWLMTFWIPSFLLQWRGMNHSKIRMAWREKVTLCALIAFLWGSVLFLNIGLAPILCPKIKQFTPEELSYFQSPEELYVGIRGKVYDITHWAQRDHAHGVGGVAGPIQMQEFGGKDISNSFPIPLSVGCVGLVKDESMKLRTNLTKFNGFVHDVGPDSALAEGTQLGQANWFRDVALPMLKRAHKGELVYKWDDLKNMRLKESRQVGVIGDRVFDLTDYFQTLDYVNLVGGATSQVAADYHFLDPQVEQIFHFTNQNIDMTNLWNSKIQLTPQKKAENYSCLLTEFYIGKVDNRDSFRCVFTGYMLYAMAWVILGIVLIKFLASLQLGSKRDPQNYQKFVICQVPCYTEGEEGLRKNINSLTCMDYSDHHKLLFIITDGMIIGSGNDRPTPKIVLDILGVDESSASEVTAKSFISVGEGNLQHNMAKIYSGLYEYGGHKVPFLVVVKVGAPGELIRPGNRGKRDSQVVLLRFLNKVFFDREMNPLELEMYHQLKNVIGVPPHLYEYILMIDADTQVAPDALTRLVACMHHDAKIAGICGETQLANPEQSLTTMIQIYEYFISHHMSKAFESLFGSVTCLPGCFCLYRIRTPIFSNLNGDDDGPAQKVQPLIISDQVIDSYSVNEVDTLHDKNLLMLGEDRYLTTLMLKYFPRYKLKFTSDARCKTIAPDQVKVLISQRRRWINSTIHNLWELMGLRQLCGVCLASLRFVVFIDLFGTLVMPAMIGYLVYLVYHVVSEPNDVPGLVTVITLAAIYGSQIVIFVLKRKWSHIGWMIVHTFALPLFYVFLPMYSFWHFDDFSWGNTRRVNGQKPTGKGHDQKYNWDTEFDPSTIPLMRWSDYE</sequence>
<organism evidence="13 14">
    <name type="scientific">Conidiobolus coronatus (strain ATCC 28846 / CBS 209.66 / NRRL 28638)</name>
    <name type="common">Delacroixia coronata</name>
    <dbReference type="NCBI Taxonomy" id="796925"/>
    <lineage>
        <taxon>Eukaryota</taxon>
        <taxon>Fungi</taxon>
        <taxon>Fungi incertae sedis</taxon>
        <taxon>Zoopagomycota</taxon>
        <taxon>Entomophthoromycotina</taxon>
        <taxon>Entomophthoromycetes</taxon>
        <taxon>Entomophthorales</taxon>
        <taxon>Ancylistaceae</taxon>
        <taxon>Conidiobolus</taxon>
    </lineage>
</organism>
<dbReference type="InterPro" id="IPR004835">
    <property type="entry name" value="Chitin_synth"/>
</dbReference>
<feature type="transmembrane region" description="Helical" evidence="11">
    <location>
        <begin position="391"/>
        <end position="410"/>
    </location>
</feature>
<dbReference type="SUPFAM" id="SSF55856">
    <property type="entry name" value="Cytochrome b5-like heme/steroid binding domain"/>
    <property type="match status" value="1"/>
</dbReference>
<feature type="transmembrane region" description="Helical" evidence="11">
    <location>
        <begin position="84"/>
        <end position="101"/>
    </location>
</feature>
<dbReference type="EMBL" id="KQ964622">
    <property type="protein sequence ID" value="KXN67642.1"/>
    <property type="molecule type" value="Genomic_DNA"/>
</dbReference>
<evidence type="ECO:0000256" key="11">
    <source>
        <dbReference type="SAM" id="Phobius"/>
    </source>
</evidence>
<dbReference type="GO" id="GO:0004100">
    <property type="term" value="F:chitin synthase activity"/>
    <property type="evidence" value="ECO:0007669"/>
    <property type="project" value="UniProtKB-EC"/>
</dbReference>
<dbReference type="Proteomes" id="UP000070444">
    <property type="component" value="Unassembled WGS sequence"/>
</dbReference>
<dbReference type="EC" id="2.4.1.16" evidence="2"/>
<dbReference type="InterPro" id="IPR001199">
    <property type="entry name" value="Cyt_B5-like_heme/steroid-bd"/>
</dbReference>
<dbReference type="GO" id="GO:0006031">
    <property type="term" value="P:chitin biosynthetic process"/>
    <property type="evidence" value="ECO:0007669"/>
    <property type="project" value="TreeGrafter"/>
</dbReference>
<evidence type="ECO:0000256" key="6">
    <source>
        <dbReference type="ARBA" id="ARBA00022692"/>
    </source>
</evidence>
<keyword evidence="14" id="KW-1185">Reference proteome</keyword>
<keyword evidence="7 11" id="KW-1133">Transmembrane helix</keyword>
<dbReference type="GO" id="GO:0005886">
    <property type="term" value="C:plasma membrane"/>
    <property type="evidence" value="ECO:0007669"/>
    <property type="project" value="UniProtKB-SubCell"/>
</dbReference>
<dbReference type="Pfam" id="PF00173">
    <property type="entry name" value="Cyt-b5"/>
    <property type="match status" value="1"/>
</dbReference>
<protein>
    <recommendedName>
        <fullName evidence="2">chitin synthase</fullName>
        <ecNumber evidence="2">2.4.1.16</ecNumber>
    </recommendedName>
</protein>